<dbReference type="OrthoDB" id="659723at2"/>
<keyword evidence="4" id="KW-1185">Reference proteome</keyword>
<gene>
    <name evidence="3" type="ORF">Poly41_56340</name>
</gene>
<accession>A0A5C6DBS9</accession>
<evidence type="ECO:0000259" key="2">
    <source>
        <dbReference type="Pfam" id="PF00293"/>
    </source>
</evidence>
<dbReference type="PROSITE" id="PS51257">
    <property type="entry name" value="PROKAR_LIPOPROTEIN"/>
    <property type="match status" value="1"/>
</dbReference>
<evidence type="ECO:0000313" key="3">
    <source>
        <dbReference type="EMBL" id="TWU32656.1"/>
    </source>
</evidence>
<feature type="chain" id="PRO_5022892547" description="Nudix hydrolase domain-containing protein" evidence="1">
    <location>
        <begin position="25"/>
        <end position="184"/>
    </location>
</feature>
<proteinExistence type="predicted"/>
<comment type="caution">
    <text evidence="3">The sequence shown here is derived from an EMBL/GenBank/DDBJ whole genome shotgun (WGS) entry which is preliminary data.</text>
</comment>
<dbReference type="Gene3D" id="3.90.79.10">
    <property type="entry name" value="Nucleoside Triphosphate Pyrophosphohydrolase"/>
    <property type="match status" value="1"/>
</dbReference>
<dbReference type="RefSeq" id="WP_146530390.1">
    <property type="nucleotide sequence ID" value="NZ_SJPV01000012.1"/>
</dbReference>
<dbReference type="InterPro" id="IPR000086">
    <property type="entry name" value="NUDIX_hydrolase_dom"/>
</dbReference>
<name>A0A5C6DBS9_9BACT</name>
<reference evidence="3 4" key="1">
    <citation type="submission" date="2019-02" db="EMBL/GenBank/DDBJ databases">
        <title>Deep-cultivation of Planctomycetes and their phenomic and genomic characterization uncovers novel biology.</title>
        <authorList>
            <person name="Wiegand S."/>
            <person name="Jogler M."/>
            <person name="Boedeker C."/>
            <person name="Pinto D."/>
            <person name="Vollmers J."/>
            <person name="Rivas-Marin E."/>
            <person name="Kohn T."/>
            <person name="Peeters S.H."/>
            <person name="Heuer A."/>
            <person name="Rast P."/>
            <person name="Oberbeckmann S."/>
            <person name="Bunk B."/>
            <person name="Jeske O."/>
            <person name="Meyerdierks A."/>
            <person name="Storesund J.E."/>
            <person name="Kallscheuer N."/>
            <person name="Luecker S."/>
            <person name="Lage O.M."/>
            <person name="Pohl T."/>
            <person name="Merkel B.J."/>
            <person name="Hornburger P."/>
            <person name="Mueller R.-W."/>
            <person name="Bruemmer F."/>
            <person name="Labrenz M."/>
            <person name="Spormann A.M."/>
            <person name="Op Den Camp H."/>
            <person name="Overmann J."/>
            <person name="Amann R."/>
            <person name="Jetten M.S.M."/>
            <person name="Mascher T."/>
            <person name="Medema M.H."/>
            <person name="Devos D.P."/>
            <person name="Kaster A.-K."/>
            <person name="Ovreas L."/>
            <person name="Rohde M."/>
            <person name="Galperin M.Y."/>
            <person name="Jogler C."/>
        </authorList>
    </citation>
    <scope>NUCLEOTIDE SEQUENCE [LARGE SCALE GENOMIC DNA]</scope>
    <source>
        <strain evidence="3 4">Poly41</strain>
    </source>
</reference>
<dbReference type="Pfam" id="PF00293">
    <property type="entry name" value="NUDIX"/>
    <property type="match status" value="1"/>
</dbReference>
<dbReference type="SUPFAM" id="SSF55811">
    <property type="entry name" value="Nudix"/>
    <property type="match status" value="1"/>
</dbReference>
<sequence precursor="true">MNGFVKILRFVTLSLLIFSCEVVAQDSISPNRNYFKLYVLNEKNEVLLVEYRSVWEPIGGGYNSSLNMEDYVRKLAMTANVKATEIRLRGLFSVFYNKSDQPIVYHYYTVRYTSGEIKTPEDCTGVKWVNLDEAGKIMGYEEMVEIYAKVLENRNLWGGTYRITKDNAKETREVEKLVDFFKLN</sequence>
<dbReference type="AlphaFoldDB" id="A0A5C6DBS9"/>
<protein>
    <recommendedName>
        <fullName evidence="2">Nudix hydrolase domain-containing protein</fullName>
    </recommendedName>
</protein>
<feature type="domain" description="Nudix hydrolase" evidence="2">
    <location>
        <begin position="37"/>
        <end position="148"/>
    </location>
</feature>
<dbReference type="InterPro" id="IPR015797">
    <property type="entry name" value="NUDIX_hydrolase-like_dom_sf"/>
</dbReference>
<dbReference type="Proteomes" id="UP000319143">
    <property type="component" value="Unassembled WGS sequence"/>
</dbReference>
<evidence type="ECO:0000256" key="1">
    <source>
        <dbReference type="SAM" id="SignalP"/>
    </source>
</evidence>
<organism evidence="3 4">
    <name type="scientific">Novipirellula artificiosorum</name>
    <dbReference type="NCBI Taxonomy" id="2528016"/>
    <lineage>
        <taxon>Bacteria</taxon>
        <taxon>Pseudomonadati</taxon>
        <taxon>Planctomycetota</taxon>
        <taxon>Planctomycetia</taxon>
        <taxon>Pirellulales</taxon>
        <taxon>Pirellulaceae</taxon>
        <taxon>Novipirellula</taxon>
    </lineage>
</organism>
<keyword evidence="1" id="KW-0732">Signal</keyword>
<dbReference type="EMBL" id="SJPV01000012">
    <property type="protein sequence ID" value="TWU32656.1"/>
    <property type="molecule type" value="Genomic_DNA"/>
</dbReference>
<feature type="signal peptide" evidence="1">
    <location>
        <begin position="1"/>
        <end position="24"/>
    </location>
</feature>
<evidence type="ECO:0000313" key="4">
    <source>
        <dbReference type="Proteomes" id="UP000319143"/>
    </source>
</evidence>